<name>A0AC58SAC5_TOBAC</name>
<proteinExistence type="predicted"/>
<evidence type="ECO:0000313" key="2">
    <source>
        <dbReference type="RefSeq" id="XP_075081930.1"/>
    </source>
</evidence>
<accession>A0AC58SAC5</accession>
<dbReference type="Proteomes" id="UP000790787">
    <property type="component" value="Chromosome 2"/>
</dbReference>
<dbReference type="RefSeq" id="XP_075081930.1">
    <property type="nucleotide sequence ID" value="XM_075225829.1"/>
</dbReference>
<reference evidence="2" key="2">
    <citation type="submission" date="2025-08" db="UniProtKB">
        <authorList>
            <consortium name="RefSeq"/>
        </authorList>
    </citation>
    <scope>IDENTIFICATION</scope>
    <source>
        <tissue evidence="2">Leaf</tissue>
    </source>
</reference>
<gene>
    <name evidence="2" type="primary">LOC142166454</name>
</gene>
<sequence length="417" mass="48626">MSIFSNLNGKCLEVFMDDFTLYGDDFEDWLMNLMLVLERYEATHFVFNWEKCHFMVKEGIVLGHKVWATKFYRRFIKNFSSTTKLLTALLVKDDKFIFNMECLRAFESIKEKLVSAHNMVTPDWSQPFEIMCDAVVVGVVLGQRKEKIFRPIYYASRTLNDAQVNYATTEKELFAVVFAFDKFRSYLVGSKIFSIAAVSERLYWYADVANLLASGWLSRDFSRDQRREFQSEERWQGFLVIAMTEQLEDIMVETALQQRSWKSVEAIPTRTNDARVVCEFLRKNIFTLFGTPRVIISDHGSHFVNKQFDALLSKYGVTQKVGTPYHAQTSGHVEVANRELKRIVEKMVSASRTDWFAKLDEALWAYRTAFKTTIWTSPFKLVYEKSCHLPAKIEHKAYWAIKMLNPDLSLVGKQRLS</sequence>
<evidence type="ECO:0000313" key="1">
    <source>
        <dbReference type="Proteomes" id="UP000790787"/>
    </source>
</evidence>
<reference evidence="1" key="1">
    <citation type="journal article" date="2014" name="Nat. Commun.">
        <title>The tobacco genome sequence and its comparison with those of tomato and potato.</title>
        <authorList>
            <person name="Sierro N."/>
            <person name="Battey J.N."/>
            <person name="Ouadi S."/>
            <person name="Bakaher N."/>
            <person name="Bovet L."/>
            <person name="Willig A."/>
            <person name="Goepfert S."/>
            <person name="Peitsch M.C."/>
            <person name="Ivanov N.V."/>
        </authorList>
    </citation>
    <scope>NUCLEOTIDE SEQUENCE [LARGE SCALE GENOMIC DNA]</scope>
</reference>
<keyword evidence="1" id="KW-1185">Reference proteome</keyword>
<organism evidence="1 2">
    <name type="scientific">Nicotiana tabacum</name>
    <name type="common">Common tobacco</name>
    <dbReference type="NCBI Taxonomy" id="4097"/>
    <lineage>
        <taxon>Eukaryota</taxon>
        <taxon>Viridiplantae</taxon>
        <taxon>Streptophyta</taxon>
        <taxon>Embryophyta</taxon>
        <taxon>Tracheophyta</taxon>
        <taxon>Spermatophyta</taxon>
        <taxon>Magnoliopsida</taxon>
        <taxon>eudicotyledons</taxon>
        <taxon>Gunneridae</taxon>
        <taxon>Pentapetalae</taxon>
        <taxon>asterids</taxon>
        <taxon>lamiids</taxon>
        <taxon>Solanales</taxon>
        <taxon>Solanaceae</taxon>
        <taxon>Nicotianoideae</taxon>
        <taxon>Nicotianeae</taxon>
        <taxon>Nicotiana</taxon>
    </lineage>
</organism>
<protein>
    <submittedName>
        <fullName evidence="2">Uncharacterized protein LOC142166454</fullName>
    </submittedName>
</protein>